<feature type="transmembrane region" description="Helical" evidence="1">
    <location>
        <begin position="5"/>
        <end position="22"/>
    </location>
</feature>
<reference evidence="2 3" key="1">
    <citation type="submission" date="2018-11" db="EMBL/GenBank/DDBJ databases">
        <authorList>
            <consortium name="Pathogen Informatics"/>
        </authorList>
    </citation>
    <scope>NUCLEOTIDE SEQUENCE [LARGE SCALE GENOMIC DNA]</scope>
    <source>
        <strain>Denwood</strain>
        <strain evidence="3">Zambia</strain>
    </source>
</reference>
<name>A0A3P8DHI7_9TREM</name>
<keyword evidence="1" id="KW-0812">Transmembrane</keyword>
<sequence>MTKHIYLFEVPLTIIVSSSFLLDIQLDTASMVVEVVVVVVVVVLGVLVNVCDVGRKIFKVIVAICETNKQSVNLKRCKWLIQPTMRKRRISETSLVKINFLQTYLS</sequence>
<evidence type="ECO:0000313" key="3">
    <source>
        <dbReference type="Proteomes" id="UP000269396"/>
    </source>
</evidence>
<keyword evidence="1" id="KW-0472">Membrane</keyword>
<keyword evidence="1" id="KW-1133">Transmembrane helix</keyword>
<protein>
    <submittedName>
        <fullName evidence="2">Uncharacterized protein</fullName>
    </submittedName>
</protein>
<accession>A0A3P8DHI7</accession>
<organism evidence="2 3">
    <name type="scientific">Schistosoma mattheei</name>
    <dbReference type="NCBI Taxonomy" id="31246"/>
    <lineage>
        <taxon>Eukaryota</taxon>
        <taxon>Metazoa</taxon>
        <taxon>Spiralia</taxon>
        <taxon>Lophotrochozoa</taxon>
        <taxon>Platyhelminthes</taxon>
        <taxon>Trematoda</taxon>
        <taxon>Digenea</taxon>
        <taxon>Strigeidida</taxon>
        <taxon>Schistosomatoidea</taxon>
        <taxon>Schistosomatidae</taxon>
        <taxon>Schistosoma</taxon>
    </lineage>
</organism>
<evidence type="ECO:0000313" key="2">
    <source>
        <dbReference type="EMBL" id="VDP50967.1"/>
    </source>
</evidence>
<evidence type="ECO:0000256" key="1">
    <source>
        <dbReference type="SAM" id="Phobius"/>
    </source>
</evidence>
<keyword evidence="3" id="KW-1185">Reference proteome</keyword>
<dbReference type="AlphaFoldDB" id="A0A3P8DHI7"/>
<feature type="transmembrane region" description="Helical" evidence="1">
    <location>
        <begin position="28"/>
        <end position="50"/>
    </location>
</feature>
<dbReference type="EMBL" id="UZAL01029892">
    <property type="protein sequence ID" value="VDP50967.1"/>
    <property type="molecule type" value="Genomic_DNA"/>
</dbReference>
<dbReference type="Proteomes" id="UP000269396">
    <property type="component" value="Unassembled WGS sequence"/>
</dbReference>
<proteinExistence type="predicted"/>
<gene>
    <name evidence="2" type="ORF">SMTD_LOCUS9663</name>
</gene>